<dbReference type="InterPro" id="IPR015940">
    <property type="entry name" value="UBA"/>
</dbReference>
<dbReference type="PROSITE" id="PS50030">
    <property type="entry name" value="UBA"/>
    <property type="match status" value="1"/>
</dbReference>
<feature type="compositionally biased region" description="Low complexity" evidence="2">
    <location>
        <begin position="715"/>
        <end position="738"/>
    </location>
</feature>
<evidence type="ECO:0000259" key="3">
    <source>
        <dbReference type="PROSITE" id="PS50030"/>
    </source>
</evidence>
<dbReference type="GO" id="GO:0072318">
    <property type="term" value="P:clathrin coat disassembly"/>
    <property type="evidence" value="ECO:0007669"/>
    <property type="project" value="TreeGrafter"/>
</dbReference>
<proteinExistence type="predicted"/>
<feature type="compositionally biased region" description="Low complexity" evidence="2">
    <location>
        <begin position="529"/>
        <end position="539"/>
    </location>
</feature>
<dbReference type="GO" id="GO:0072583">
    <property type="term" value="P:clathrin-dependent endocytosis"/>
    <property type="evidence" value="ECO:0007669"/>
    <property type="project" value="TreeGrafter"/>
</dbReference>
<reference evidence="4" key="1">
    <citation type="journal article" date="2020" name="Stud. Mycol.">
        <title>101 Dothideomycetes genomes: a test case for predicting lifestyles and emergence of pathogens.</title>
        <authorList>
            <person name="Haridas S."/>
            <person name="Albert R."/>
            <person name="Binder M."/>
            <person name="Bloem J."/>
            <person name="Labutti K."/>
            <person name="Salamov A."/>
            <person name="Andreopoulos B."/>
            <person name="Baker S."/>
            <person name="Barry K."/>
            <person name="Bills G."/>
            <person name="Bluhm B."/>
            <person name="Cannon C."/>
            <person name="Castanera R."/>
            <person name="Culley D."/>
            <person name="Daum C."/>
            <person name="Ezra D."/>
            <person name="Gonzalez J."/>
            <person name="Henrissat B."/>
            <person name="Kuo A."/>
            <person name="Liang C."/>
            <person name="Lipzen A."/>
            <person name="Lutzoni F."/>
            <person name="Magnuson J."/>
            <person name="Mondo S."/>
            <person name="Nolan M."/>
            <person name="Ohm R."/>
            <person name="Pangilinan J."/>
            <person name="Park H.-J."/>
            <person name="Ramirez L."/>
            <person name="Alfaro M."/>
            <person name="Sun H."/>
            <person name="Tritt A."/>
            <person name="Yoshinaga Y."/>
            <person name="Zwiers L.-H."/>
            <person name="Turgeon B."/>
            <person name="Goodwin S."/>
            <person name="Spatafora J."/>
            <person name="Crous P."/>
            <person name="Grigoriev I."/>
        </authorList>
    </citation>
    <scope>NUCLEOTIDE SEQUENCE</scope>
    <source>
        <strain evidence="4">CBS 121410</strain>
    </source>
</reference>
<protein>
    <recommendedName>
        <fullName evidence="3">UBA domain-containing protein</fullName>
    </recommendedName>
</protein>
<evidence type="ECO:0000313" key="4">
    <source>
        <dbReference type="EMBL" id="KAF2087632.1"/>
    </source>
</evidence>
<dbReference type="OrthoDB" id="1717591at2759"/>
<dbReference type="SUPFAM" id="SSF46565">
    <property type="entry name" value="Chaperone J-domain"/>
    <property type="match status" value="1"/>
</dbReference>
<dbReference type="AlphaFoldDB" id="A0A9P4LX13"/>
<keyword evidence="5" id="KW-1185">Reference proteome</keyword>
<feature type="compositionally biased region" description="Polar residues" evidence="2">
    <location>
        <begin position="67"/>
        <end position="85"/>
    </location>
</feature>
<dbReference type="InterPro" id="IPR009060">
    <property type="entry name" value="UBA-like_sf"/>
</dbReference>
<dbReference type="SUPFAM" id="SSF46934">
    <property type="entry name" value="UBA-like"/>
    <property type="match status" value="1"/>
</dbReference>
<keyword evidence="1" id="KW-0175">Coiled coil</keyword>
<feature type="domain" description="UBA" evidence="3">
    <location>
        <begin position="296"/>
        <end position="340"/>
    </location>
</feature>
<feature type="compositionally biased region" description="Basic and acidic residues" evidence="2">
    <location>
        <begin position="90"/>
        <end position="101"/>
    </location>
</feature>
<dbReference type="GO" id="GO:0005737">
    <property type="term" value="C:cytoplasm"/>
    <property type="evidence" value="ECO:0007669"/>
    <property type="project" value="TreeGrafter"/>
</dbReference>
<dbReference type="InterPro" id="IPR036869">
    <property type="entry name" value="J_dom_sf"/>
</dbReference>
<dbReference type="Gene3D" id="1.10.287.110">
    <property type="entry name" value="DnaJ domain"/>
    <property type="match status" value="1"/>
</dbReference>
<evidence type="ECO:0000256" key="1">
    <source>
        <dbReference type="SAM" id="Coils"/>
    </source>
</evidence>
<dbReference type="Gene3D" id="1.10.8.10">
    <property type="entry name" value="DNA helicase RuvA subunit, C-terminal domain"/>
    <property type="match status" value="1"/>
</dbReference>
<feature type="compositionally biased region" description="Polar residues" evidence="2">
    <location>
        <begin position="124"/>
        <end position="153"/>
    </location>
</feature>
<feature type="region of interest" description="Disordered" evidence="2">
    <location>
        <begin position="1"/>
        <end position="170"/>
    </location>
</feature>
<dbReference type="GO" id="GO:0030276">
    <property type="term" value="F:clathrin binding"/>
    <property type="evidence" value="ECO:0007669"/>
    <property type="project" value="TreeGrafter"/>
</dbReference>
<dbReference type="SUPFAM" id="SSF48452">
    <property type="entry name" value="TPR-like"/>
    <property type="match status" value="1"/>
</dbReference>
<feature type="compositionally biased region" description="Polar residues" evidence="2">
    <location>
        <begin position="41"/>
        <end position="53"/>
    </location>
</feature>
<dbReference type="Gene3D" id="1.25.40.10">
    <property type="entry name" value="Tetratricopeptide repeat domain"/>
    <property type="match status" value="1"/>
</dbReference>
<gene>
    <name evidence="4" type="ORF">K490DRAFT_41707</name>
</gene>
<dbReference type="Pfam" id="PF22562">
    <property type="entry name" value="UBA_7"/>
    <property type="match status" value="1"/>
</dbReference>
<feature type="region of interest" description="Disordered" evidence="2">
    <location>
        <begin position="704"/>
        <end position="738"/>
    </location>
</feature>
<feature type="compositionally biased region" description="Basic and acidic residues" evidence="2">
    <location>
        <begin position="267"/>
        <end position="277"/>
    </location>
</feature>
<dbReference type="FunFam" id="1.10.287.110:FF:000002">
    <property type="entry name" value="putative tyrosine-protein phosphatase auxilin isoform X2"/>
    <property type="match status" value="1"/>
</dbReference>
<feature type="compositionally biased region" description="Polar residues" evidence="2">
    <location>
        <begin position="103"/>
        <end position="112"/>
    </location>
</feature>
<feature type="compositionally biased region" description="Basic and acidic residues" evidence="2">
    <location>
        <begin position="341"/>
        <end position="358"/>
    </location>
</feature>
<feature type="compositionally biased region" description="Basic and acidic residues" evidence="2">
    <location>
        <begin position="292"/>
        <end position="304"/>
    </location>
</feature>
<dbReference type="EMBL" id="ML978719">
    <property type="protein sequence ID" value="KAF2087632.1"/>
    <property type="molecule type" value="Genomic_DNA"/>
</dbReference>
<feature type="compositionally biased region" description="Basic and acidic residues" evidence="2">
    <location>
        <begin position="366"/>
        <end position="383"/>
    </location>
</feature>
<dbReference type="SMART" id="SM00165">
    <property type="entry name" value="UBA"/>
    <property type="match status" value="1"/>
</dbReference>
<dbReference type="PANTHER" id="PTHR23172:SF19">
    <property type="entry name" value="J DOMAIN-CONTAINING PROTEIN"/>
    <property type="match status" value="1"/>
</dbReference>
<feature type="region of interest" description="Disordered" evidence="2">
    <location>
        <begin position="520"/>
        <end position="564"/>
    </location>
</feature>
<feature type="region of interest" description="Disordered" evidence="2">
    <location>
        <begin position="341"/>
        <end position="416"/>
    </location>
</feature>
<comment type="caution">
    <text evidence="4">The sequence shown here is derived from an EMBL/GenBank/DDBJ whole genome shotgun (WGS) entry which is preliminary data.</text>
</comment>
<dbReference type="GO" id="GO:0031982">
    <property type="term" value="C:vesicle"/>
    <property type="evidence" value="ECO:0007669"/>
    <property type="project" value="TreeGrafter"/>
</dbReference>
<name>A0A9P4LX13_9PEZI</name>
<accession>A0A9P4LX13</accession>
<dbReference type="InterPro" id="IPR011990">
    <property type="entry name" value="TPR-like_helical_dom_sf"/>
</dbReference>
<organism evidence="4 5">
    <name type="scientific">Saccharata proteae CBS 121410</name>
    <dbReference type="NCBI Taxonomy" id="1314787"/>
    <lineage>
        <taxon>Eukaryota</taxon>
        <taxon>Fungi</taxon>
        <taxon>Dikarya</taxon>
        <taxon>Ascomycota</taxon>
        <taxon>Pezizomycotina</taxon>
        <taxon>Dothideomycetes</taxon>
        <taxon>Dothideomycetes incertae sedis</taxon>
        <taxon>Botryosphaeriales</taxon>
        <taxon>Saccharataceae</taxon>
        <taxon>Saccharata</taxon>
    </lineage>
</organism>
<dbReference type="FunFam" id="1.25.40.10:FF:000354">
    <property type="entry name" value="UBA domain-containing protein 7"/>
    <property type="match status" value="1"/>
</dbReference>
<feature type="region of interest" description="Disordered" evidence="2">
    <location>
        <begin position="437"/>
        <end position="498"/>
    </location>
</feature>
<feature type="region of interest" description="Disordered" evidence="2">
    <location>
        <begin position="186"/>
        <end position="309"/>
    </location>
</feature>
<feature type="compositionally biased region" description="Polar residues" evidence="2">
    <location>
        <begin position="236"/>
        <end position="254"/>
    </location>
</feature>
<evidence type="ECO:0000313" key="5">
    <source>
        <dbReference type="Proteomes" id="UP000799776"/>
    </source>
</evidence>
<dbReference type="PANTHER" id="PTHR23172">
    <property type="entry name" value="AUXILIN/CYCLIN G-ASSOCIATED KINASE-RELATED"/>
    <property type="match status" value="1"/>
</dbReference>
<sequence length="872" mass="93403">MDDLMSLDWTAPASTKAQPKPSPTPPLARQSPMPLLPGRSTPLSAQPSGSSSAFRGIKATSKPATPANDSFSGLLSTAAPKTSNNLTLQERQRQLQEEKARQSNQSESQFGSQDAHFWDALGSGKSTPNPQATLPPQAPASTPGATSTPQPNRNPFAAVNQASVGARAPSEDVDDILAAFDSAAPVDASSHYPPQASQNGLRSHRSTPAPVGPDPRPKLNDNGFVDNDDDPFGLGQMSSRQPAVIPQPTQSSIVNEDDDILGALGRPVEELPPRKQEQALPRHGPSGGFEDGASHETDPRDKAVAELVDMGFPADKSAEALARTESGLDVQAAVGWLLNQAHEEARQKSRARTDDRGRSSPASMDHALERNDSRRSHRNERSGETMPAWMREQGSRSGSAIRRHDNHTPTEEKDVAQYASEIGSSLIKSANSLWKTGQKKMQKAVAEFQQEGDPNQPKWMRDARTDSQVGVSSTDRRANNVDARSGQQTPQGDATDEAMMLDSIRPEKVPRPIRMPETFDAGIRSRGQSPASAGGSSIRSARHSPFPQESRQPRASGKLTREDVDEQSAQAYVKAFKRGDYAAAHAAYTSALSPLPSSHPINIIILCNRALTAIKTGEPKAAIADADSALGIIGPSRGEGERIVLDGIEGEKDMKDFFGKALMRKAEALEHLEKWADAAKVWKEAVEAGVGGAVSISGRNRCDKAVRGESNRGSQSARRPAAAARANQSHRPAAASSGLADVAAAGRAAEEAAVQKMRAANAAAEKVEDEKFALSDQVEAKLISWKGGKADNLRALLGSLDTVLWEEAGWKKVGMADLVMPNKVKIVYMKAIGRVHPDKVPQTATTEQRMISAAVFATLNEAWDKFKRDNGL</sequence>
<feature type="compositionally biased region" description="Basic and acidic residues" evidence="2">
    <location>
        <begin position="402"/>
        <end position="415"/>
    </location>
</feature>
<feature type="coiled-coil region" evidence="1">
    <location>
        <begin position="750"/>
        <end position="777"/>
    </location>
</feature>
<dbReference type="Proteomes" id="UP000799776">
    <property type="component" value="Unassembled WGS sequence"/>
</dbReference>
<evidence type="ECO:0000256" key="2">
    <source>
        <dbReference type="SAM" id="MobiDB-lite"/>
    </source>
</evidence>